<keyword evidence="1" id="KW-0472">Membrane</keyword>
<feature type="transmembrane region" description="Helical" evidence="1">
    <location>
        <begin position="53"/>
        <end position="75"/>
    </location>
</feature>
<evidence type="ECO:0000256" key="1">
    <source>
        <dbReference type="SAM" id="Phobius"/>
    </source>
</evidence>
<protein>
    <submittedName>
        <fullName evidence="2">Uncharacterized protein</fullName>
    </submittedName>
</protein>
<organism evidence="2 3">
    <name type="scientific">Chryseomicrobium excrementi</name>
    <dbReference type="NCBI Taxonomy" id="2041346"/>
    <lineage>
        <taxon>Bacteria</taxon>
        <taxon>Bacillati</taxon>
        <taxon>Bacillota</taxon>
        <taxon>Bacilli</taxon>
        <taxon>Bacillales</taxon>
        <taxon>Caryophanaceae</taxon>
        <taxon>Chryseomicrobium</taxon>
    </lineage>
</organism>
<comment type="caution">
    <text evidence="2">The sequence shown here is derived from an EMBL/GenBank/DDBJ whole genome shotgun (WGS) entry which is preliminary data.</text>
</comment>
<evidence type="ECO:0000313" key="3">
    <source>
        <dbReference type="Proteomes" id="UP000228680"/>
    </source>
</evidence>
<keyword evidence="3" id="KW-1185">Reference proteome</keyword>
<dbReference type="EMBL" id="PCGR01000002">
    <property type="protein sequence ID" value="PJK16547.1"/>
    <property type="molecule type" value="Genomic_DNA"/>
</dbReference>
<accession>A0A2M9EZB1</accession>
<dbReference type="AlphaFoldDB" id="A0A2M9EZB1"/>
<dbReference type="RefSeq" id="WP_100353115.1">
    <property type="nucleotide sequence ID" value="NZ_PCGR01000002.1"/>
</dbReference>
<sequence>MRKIIKSLSYILLVSLFTWFSVGFADFFTGGARFFAAEQAPGDLTAEEERSSFIMYLYTFSVMQIVFFLLFRFLGSSRIHPIIQYGTPILALLVFAFFIYQITIGYSI</sequence>
<reference evidence="2 3" key="1">
    <citation type="submission" date="2017-10" db="EMBL/GenBank/DDBJ databases">
        <title>Draft genome of Chryseomicrobium casticus sp. nov.</title>
        <authorList>
            <person name="Chakraborty R."/>
            <person name="Saha T."/>
        </authorList>
    </citation>
    <scope>NUCLEOTIDE SEQUENCE [LARGE SCALE GENOMIC DNA]</scope>
    <source>
        <strain evidence="2 3">ET03</strain>
    </source>
</reference>
<feature type="transmembrane region" description="Helical" evidence="1">
    <location>
        <begin position="82"/>
        <end position="102"/>
    </location>
</feature>
<dbReference type="Proteomes" id="UP000228680">
    <property type="component" value="Unassembled WGS sequence"/>
</dbReference>
<gene>
    <name evidence="2" type="ORF">CQS04_05145</name>
</gene>
<keyword evidence="1" id="KW-0812">Transmembrane</keyword>
<keyword evidence="1" id="KW-1133">Transmembrane helix</keyword>
<proteinExistence type="predicted"/>
<name>A0A2M9EZB1_9BACL</name>
<evidence type="ECO:0000313" key="2">
    <source>
        <dbReference type="EMBL" id="PJK16547.1"/>
    </source>
</evidence>